<feature type="compositionally biased region" description="Basic and acidic residues" evidence="1">
    <location>
        <begin position="488"/>
        <end position="498"/>
    </location>
</feature>
<proteinExistence type="predicted"/>
<dbReference type="Proteomes" id="UP000492821">
    <property type="component" value="Unassembled WGS sequence"/>
</dbReference>
<feature type="compositionally biased region" description="Basic and acidic residues" evidence="1">
    <location>
        <begin position="841"/>
        <end position="850"/>
    </location>
</feature>
<reference evidence="3" key="1">
    <citation type="journal article" date="2013" name="Genetics">
        <title>The draft genome and transcriptome of Panagrellus redivivus are shaped by the harsh demands of a free-living lifestyle.</title>
        <authorList>
            <person name="Srinivasan J."/>
            <person name="Dillman A.R."/>
            <person name="Macchietto M.G."/>
            <person name="Heikkinen L."/>
            <person name="Lakso M."/>
            <person name="Fracchia K.M."/>
            <person name="Antoshechkin I."/>
            <person name="Mortazavi A."/>
            <person name="Wong G."/>
            <person name="Sternberg P.W."/>
        </authorList>
    </citation>
    <scope>NUCLEOTIDE SEQUENCE [LARGE SCALE GENOMIC DNA]</scope>
    <source>
        <strain evidence="3">MT8872</strain>
    </source>
</reference>
<feature type="region of interest" description="Disordered" evidence="1">
    <location>
        <begin position="54"/>
        <end position="1002"/>
    </location>
</feature>
<feature type="compositionally biased region" description="Basic and acidic residues" evidence="1">
    <location>
        <begin position="574"/>
        <end position="588"/>
    </location>
</feature>
<feature type="compositionally biased region" description="Basic and acidic residues" evidence="1">
    <location>
        <begin position="425"/>
        <end position="438"/>
    </location>
</feature>
<keyword evidence="2" id="KW-1133">Transmembrane helix</keyword>
<keyword evidence="2" id="KW-0812">Transmembrane</keyword>
<feature type="compositionally biased region" description="Basic and acidic residues" evidence="1">
    <location>
        <begin position="105"/>
        <end position="134"/>
    </location>
</feature>
<dbReference type="WBParaSite" id="Pan_g9188.t1">
    <property type="protein sequence ID" value="Pan_g9188.t1"/>
    <property type="gene ID" value="Pan_g9188"/>
</dbReference>
<feature type="compositionally biased region" description="Basic and acidic residues" evidence="1">
    <location>
        <begin position="57"/>
        <end position="83"/>
    </location>
</feature>
<feature type="compositionally biased region" description="Low complexity" evidence="1">
    <location>
        <begin position="815"/>
        <end position="827"/>
    </location>
</feature>
<protein>
    <submittedName>
        <fullName evidence="4">DNA topoisomerase</fullName>
    </submittedName>
</protein>
<accession>A0A7E4W9B3</accession>
<organism evidence="3 4">
    <name type="scientific">Panagrellus redivivus</name>
    <name type="common">Microworm</name>
    <dbReference type="NCBI Taxonomy" id="6233"/>
    <lineage>
        <taxon>Eukaryota</taxon>
        <taxon>Metazoa</taxon>
        <taxon>Ecdysozoa</taxon>
        <taxon>Nematoda</taxon>
        <taxon>Chromadorea</taxon>
        <taxon>Rhabditida</taxon>
        <taxon>Tylenchina</taxon>
        <taxon>Panagrolaimomorpha</taxon>
        <taxon>Panagrolaimoidea</taxon>
        <taxon>Panagrolaimidae</taxon>
        <taxon>Panagrellus</taxon>
    </lineage>
</organism>
<sequence length="1002" mass="110243">MDASVGLFFDLQYVIVVFLTLFAGTVLGLGLCGKARRPEAKVDDPARRARMQNLLNRTDKAASDVEVSEGRALAREGPGEYRSKRQPPRKQLDHDDDDGGTSRSKPSEYRHEDRGDRHDRSDRHERSDRQDRSGSKRKKKHCTDVSRKRSRIYGITESKRGKHSKENLSRDMAEPGKTPDNKTPAAVEYKSNESKQRSARNDGGGGHSARSPRSPRESGSPKRNAQSPRQASKENSHSKRTKVITFEKNNSKSRRSNSVELPVDVTQDDHSPQRRDDPEAFPFKDKSQASQEASHKSHHKRRSPRGKTADLQETQTLNEDVTQNSNSESRVTRSRIRQISELPPASGVTRTGSPKKKKYSSSVMTAVSKEDSKDKDGLDRSKKSREGVSRLDKSDKRSREGGLDQSNKSGRNSVSGRKKAARKKASQEKHEQLKEIRRSVNKKLKSRTDEDASAESPFGEKGKKTRKEDAEHIKSQKIRVQSPTVDKPNPRDLEKTQEQKQALALYPNTTATRTDADGDSGRSSKTKSKEVPKVPAKSPKRKPPVEDADPDSQTGRVSPSSNLTPREQSSTAKTDPKEKTMRLKDRTCKSPSVGVTFEGLPSRQRVDHTQEATLTTVTAPDKTLTTQTAADSTAQTQKTQNTTRSVGTGLNTLEMTAIQTEKTQKTSIAPTQVDPTVSQKTQTTQKTVELVTAAERTRRTHRTQNDDKTEDLFSPAVQKTQVDTKSLVQTAKSDARSRTQKTQVGTKTDEGLHTEKTQKVSEVKTAEAQQKSVTCKSSDYVPHVEGPETPSEKDGKVASDKEESVKSVKKKKLSSENGSSKKSISTSSKKKPKKKLGSKSVELEPPKDSGHNLYIAPLPGSISQLPSSSGASSSKRRKKKGKVATVPSKNKAIDSLDCRQNTLSMVSVEKPNKSGGTTAEGSIEKRGGDGGVASVDTIENSVEMPTRKKSGGKSKSIMADPTQKSQKLDSSNKSMSSKIKSKAKSKLASLMKSPVEKDLEKK</sequence>
<evidence type="ECO:0000313" key="3">
    <source>
        <dbReference type="Proteomes" id="UP000492821"/>
    </source>
</evidence>
<feature type="compositionally biased region" description="Basic and acidic residues" evidence="1">
    <location>
        <begin position="190"/>
        <end position="200"/>
    </location>
</feature>
<feature type="compositionally biased region" description="Basic and acidic residues" evidence="1">
    <location>
        <begin position="747"/>
        <end position="765"/>
    </location>
</feature>
<feature type="compositionally biased region" description="Polar residues" evidence="1">
    <location>
        <begin position="311"/>
        <end position="329"/>
    </location>
</feature>
<evidence type="ECO:0000256" key="1">
    <source>
        <dbReference type="SAM" id="MobiDB-lite"/>
    </source>
</evidence>
<feature type="compositionally biased region" description="Polar residues" evidence="1">
    <location>
        <begin position="767"/>
        <end position="777"/>
    </location>
</feature>
<evidence type="ECO:0000313" key="4">
    <source>
        <dbReference type="WBParaSite" id="Pan_g9188.t1"/>
    </source>
</evidence>
<feature type="compositionally biased region" description="Low complexity" evidence="1">
    <location>
        <begin position="623"/>
        <end position="640"/>
    </location>
</feature>
<feature type="transmembrane region" description="Helical" evidence="2">
    <location>
        <begin position="12"/>
        <end position="32"/>
    </location>
</feature>
<dbReference type="AlphaFoldDB" id="A0A7E4W9B3"/>
<feature type="compositionally biased region" description="Basic and acidic residues" evidence="1">
    <location>
        <begin position="514"/>
        <end position="532"/>
    </location>
</feature>
<feature type="compositionally biased region" description="Low complexity" evidence="1">
    <location>
        <begin position="968"/>
        <end position="978"/>
    </location>
</feature>
<feature type="compositionally biased region" description="Basic and acidic residues" evidence="1">
    <location>
        <begin position="458"/>
        <end position="474"/>
    </location>
</feature>
<keyword evidence="3" id="KW-1185">Reference proteome</keyword>
<feature type="compositionally biased region" description="Polar residues" evidence="1">
    <location>
        <begin position="551"/>
        <end position="573"/>
    </location>
</feature>
<feature type="compositionally biased region" description="Basic and acidic residues" evidence="1">
    <location>
        <begin position="267"/>
        <end position="287"/>
    </location>
</feature>
<feature type="compositionally biased region" description="Basic and acidic residues" evidence="1">
    <location>
        <begin position="368"/>
        <end position="402"/>
    </location>
</feature>
<keyword evidence="2" id="KW-0472">Membrane</keyword>
<feature type="compositionally biased region" description="Polar residues" evidence="1">
    <location>
        <begin position="404"/>
        <end position="415"/>
    </location>
</feature>
<feature type="compositionally biased region" description="Basic residues" evidence="1">
    <location>
        <begin position="828"/>
        <end position="837"/>
    </location>
</feature>
<feature type="compositionally biased region" description="Basic residues" evidence="1">
    <location>
        <begin position="296"/>
        <end position="305"/>
    </location>
</feature>
<feature type="compositionally biased region" description="Basic and acidic residues" evidence="1">
    <location>
        <begin position="790"/>
        <end position="806"/>
    </location>
</feature>
<feature type="compositionally biased region" description="Basic and acidic residues" evidence="1">
    <location>
        <begin position="164"/>
        <end position="180"/>
    </location>
</feature>
<name>A0A7E4W9B3_PANRE</name>
<feature type="compositionally biased region" description="Polar residues" evidence="1">
    <location>
        <begin position="641"/>
        <end position="678"/>
    </location>
</feature>
<feature type="compositionally biased region" description="Polar residues" evidence="1">
    <location>
        <begin position="717"/>
        <end position="732"/>
    </location>
</feature>
<reference evidence="4" key="2">
    <citation type="submission" date="2020-10" db="UniProtKB">
        <authorList>
            <consortium name="WormBaseParasite"/>
        </authorList>
    </citation>
    <scope>IDENTIFICATION</scope>
</reference>
<evidence type="ECO:0000256" key="2">
    <source>
        <dbReference type="SAM" id="Phobius"/>
    </source>
</evidence>